<evidence type="ECO:0000259" key="5">
    <source>
        <dbReference type="PROSITE" id="PS51192"/>
    </source>
</evidence>
<dbReference type="Gene3D" id="3.40.50.300">
    <property type="entry name" value="P-loop containing nucleotide triphosphate hydrolases"/>
    <property type="match status" value="2"/>
</dbReference>
<dbReference type="PANTHER" id="PTHR47961">
    <property type="entry name" value="DNA POLYMERASE THETA, PUTATIVE (AFU_ORTHOLOGUE AFUA_1G05260)-RELATED"/>
    <property type="match status" value="1"/>
</dbReference>
<evidence type="ECO:0000256" key="3">
    <source>
        <dbReference type="ARBA" id="ARBA00022806"/>
    </source>
</evidence>
<keyword evidence="8" id="KW-1185">Reference proteome</keyword>
<evidence type="ECO:0000313" key="7">
    <source>
        <dbReference type="EMBL" id="WZU64596.1"/>
    </source>
</evidence>
<keyword evidence="2" id="KW-0378">Hydrolase</keyword>
<dbReference type="InterPro" id="IPR011545">
    <property type="entry name" value="DEAD/DEAH_box_helicase_dom"/>
</dbReference>
<evidence type="ECO:0000256" key="4">
    <source>
        <dbReference type="ARBA" id="ARBA00022840"/>
    </source>
</evidence>
<dbReference type="InterPro" id="IPR014001">
    <property type="entry name" value="Helicase_ATP-bd"/>
</dbReference>
<name>A0AAN0M3U3_9RHOB</name>
<keyword evidence="1" id="KW-0547">Nucleotide-binding</keyword>
<dbReference type="SMART" id="SM00487">
    <property type="entry name" value="DEXDc"/>
    <property type="match status" value="1"/>
</dbReference>
<dbReference type="PANTHER" id="PTHR47961:SF1">
    <property type="entry name" value="ATP-DEPENDENT HELICASE MJ1401-RELATED"/>
    <property type="match status" value="1"/>
</dbReference>
<dbReference type="Pfam" id="PF00270">
    <property type="entry name" value="DEAD"/>
    <property type="match status" value="1"/>
</dbReference>
<reference evidence="7 8" key="1">
    <citation type="submission" date="2024-04" db="EMBL/GenBank/DDBJ databases">
        <title>Phylogenomic analyses of a clade within the roseobacter group suggest taxonomic reassignments of species of the genera Aestuariivita, Citreicella, Loktanella, Nautella, Pelagibaca, Ruegeria, Thalassobius, Thiobacimonas and Tropicibacter, and the proposal o.</title>
        <authorList>
            <person name="Jeon C.O."/>
        </authorList>
    </citation>
    <scope>NUCLEOTIDE SEQUENCE [LARGE SCALE GENOMIC DNA]</scope>
    <source>
        <strain evidence="7 8">G8-12</strain>
    </source>
</reference>
<evidence type="ECO:0000256" key="2">
    <source>
        <dbReference type="ARBA" id="ARBA00022801"/>
    </source>
</evidence>
<dbReference type="GO" id="GO:0003676">
    <property type="term" value="F:nucleic acid binding"/>
    <property type="evidence" value="ECO:0007669"/>
    <property type="project" value="InterPro"/>
</dbReference>
<dbReference type="InterPro" id="IPR050474">
    <property type="entry name" value="Hel308_SKI2-like"/>
</dbReference>
<evidence type="ECO:0000256" key="1">
    <source>
        <dbReference type="ARBA" id="ARBA00022741"/>
    </source>
</evidence>
<dbReference type="Gene3D" id="1.10.3380.30">
    <property type="match status" value="1"/>
</dbReference>
<dbReference type="EMBL" id="CP151762">
    <property type="protein sequence ID" value="WZU64596.1"/>
    <property type="molecule type" value="Genomic_DNA"/>
</dbReference>
<feature type="domain" description="Helicase C-terminal" evidence="6">
    <location>
        <begin position="263"/>
        <end position="446"/>
    </location>
</feature>
<evidence type="ECO:0000259" key="6">
    <source>
        <dbReference type="PROSITE" id="PS51194"/>
    </source>
</evidence>
<dbReference type="GO" id="GO:0004386">
    <property type="term" value="F:helicase activity"/>
    <property type="evidence" value="ECO:0007669"/>
    <property type="project" value="UniProtKB-KW"/>
</dbReference>
<dbReference type="KEGG" id="yag:AABB28_04765"/>
<dbReference type="AlphaFoldDB" id="A0AAN0M3U3"/>
<dbReference type="SMART" id="SM00490">
    <property type="entry name" value="HELICc"/>
    <property type="match status" value="1"/>
</dbReference>
<dbReference type="GO" id="GO:0016787">
    <property type="term" value="F:hydrolase activity"/>
    <property type="evidence" value="ECO:0007669"/>
    <property type="project" value="UniProtKB-KW"/>
</dbReference>
<evidence type="ECO:0000313" key="8">
    <source>
        <dbReference type="Proteomes" id="UP001451782"/>
    </source>
</evidence>
<dbReference type="InterPro" id="IPR001650">
    <property type="entry name" value="Helicase_C-like"/>
</dbReference>
<feature type="domain" description="Helicase ATP-binding" evidence="5">
    <location>
        <begin position="41"/>
        <end position="218"/>
    </location>
</feature>
<organism evidence="7 8">
    <name type="scientific">Yoonia algicola</name>
    <dbReference type="NCBI Taxonomy" id="3137368"/>
    <lineage>
        <taxon>Bacteria</taxon>
        <taxon>Pseudomonadati</taxon>
        <taxon>Pseudomonadota</taxon>
        <taxon>Alphaproteobacteria</taxon>
        <taxon>Rhodobacterales</taxon>
        <taxon>Paracoccaceae</taxon>
        <taxon>Yoonia</taxon>
    </lineage>
</organism>
<dbReference type="Proteomes" id="UP001451782">
    <property type="component" value="Chromosome"/>
</dbReference>
<dbReference type="SUPFAM" id="SSF52540">
    <property type="entry name" value="P-loop containing nucleoside triphosphate hydrolases"/>
    <property type="match status" value="1"/>
</dbReference>
<gene>
    <name evidence="7" type="ORF">AABB28_04765</name>
</gene>
<dbReference type="GO" id="GO:0005524">
    <property type="term" value="F:ATP binding"/>
    <property type="evidence" value="ECO:0007669"/>
    <property type="project" value="UniProtKB-KW"/>
</dbReference>
<dbReference type="InterPro" id="IPR027417">
    <property type="entry name" value="P-loop_NTPase"/>
</dbReference>
<keyword evidence="4" id="KW-0067">ATP-binding</keyword>
<keyword evidence="3 7" id="KW-0347">Helicase</keyword>
<dbReference type="PROSITE" id="PS51192">
    <property type="entry name" value="HELICASE_ATP_BIND_1"/>
    <property type="match status" value="1"/>
</dbReference>
<accession>A0AAN0M3U3</accession>
<protein>
    <submittedName>
        <fullName evidence="7">DEAD/DEAH box helicase</fullName>
    </submittedName>
</protein>
<dbReference type="RefSeq" id="WP_342070960.1">
    <property type="nucleotide sequence ID" value="NZ_CP151762.1"/>
</dbReference>
<sequence>MKTILPDNHNLSERLLKNPMLMPRVAGSVVSITDAQYEALEAGLGRGTSLLVSAPTSTGKTLIGWWAAASALEQNKRVVYLVSHRALASQKFEEIQNIFLKDWVGGDATSLVCATGDGIYDATRRASSAPLTASILVATYEKYLALMSAGGPPLDLCDVVFICDEVQLIGDGSRGKHVELLLSVLQRTGWHQFVGLSAVMDDEGAVQFASWLNLTLVQTATREKTIRVEARWENGCLIATSTPDGNEPPVQEPQIKTRELNGMIEELLTSGKSPVIVFCMKVDDTYEYCRRWAHGKPDSQDVQPPADVDLDNSLLSHINKRCVFHNAELGDDERGFIESLLKQNQIDVVFATSTLAAGVNFPLGSAVFSKWTRWNFDKKAHLPIRRDEFQNMAGRVGRMGQAAEQGTVLATAGSANELNALSELMDFSKQASLGVGITPEDFGSLILQLFAGGLCSTREEAFLLMSSTLSAKREAEKGNGNVEHWMPHLNAQIERLILTHCLIGVGEKLRITRFGRAVAQAGLKPESAEFFLQYLTINSEKLTSSLPTPENNGRDDDLLFIFVHGCLLSPEFDYTGGAPSRFINWRLGKPGPVANPKAEQLSELLFERPWVANPNAANGARVLSEWASGTPRNALEEIVPNIRMGTVQSTARDVSWLLFAISQVIASASSLNLADEAKHPSLQSTNPNLQFIRSFARVLRRYSMRIAFGLPSECHWLRELELNGTTKRLSRRQIISLHQNGISRPHLLMDGSPQYDAIRQSAIPLVNGLNYPNLVRDAAKNWKMDQRRHYQARHINKAKRHGCDGHIADVYEKKGKELESAVSAMLHDITVLCSVLDDGTRQAWPDLKLEFTRNGLPSDVVAEVKSKEKETSLVPLNDAIEVLAASELAGMPNHPCITICSPGVEPSVPTSISGCSRLGVVEVVDLAEAYLRVKDGNLTIGDLYDWLTTPGIALTEDLPFNNTQN</sequence>
<proteinExistence type="predicted"/>
<dbReference type="PROSITE" id="PS51194">
    <property type="entry name" value="HELICASE_CTER"/>
    <property type="match status" value="1"/>
</dbReference>